<dbReference type="NCBIfam" id="TIGR03750">
    <property type="entry name" value="conj_TIGR03750"/>
    <property type="match status" value="1"/>
</dbReference>
<feature type="transmembrane region" description="Helical" evidence="1">
    <location>
        <begin position="59"/>
        <end position="80"/>
    </location>
</feature>
<proteinExistence type="predicted"/>
<dbReference type="Proteomes" id="UP000509790">
    <property type="component" value="Chromosome"/>
</dbReference>
<reference evidence="4" key="3">
    <citation type="submission" date="2023-04" db="EMBL/GenBank/DDBJ databases">
        <title>Molecular characterization of the Integrative and Conjugative elements harboring multidrug-resistance gene from Glaesserella (Haemophilus) parasuis.</title>
        <authorList>
            <person name="Che Y."/>
            <person name="Zhou L."/>
        </authorList>
    </citation>
    <scope>NUCLEOTIDE SEQUENCE</scope>
    <source>
        <strain evidence="4">Z44</strain>
    </source>
</reference>
<feature type="transmembrane region" description="Helical" evidence="1">
    <location>
        <begin position="29"/>
        <end position="53"/>
    </location>
</feature>
<reference evidence="3" key="2">
    <citation type="submission" date="2021-03" db="EMBL/GenBank/DDBJ databases">
        <title>Characterization of a novel Integrative Conjugative Element in Glaesserella parasuis.</title>
        <authorList>
            <person name="Hu G."/>
            <person name="Sun H."/>
        </authorList>
    </citation>
    <scope>NUCLEOTIDE SEQUENCE</scope>
    <source>
        <strain evidence="3">GHP1807</strain>
    </source>
</reference>
<dbReference type="RefSeq" id="WP_021112591.1">
    <property type="nucleotide sequence ID" value="NZ_CP041334.1"/>
</dbReference>
<dbReference type="Pfam" id="PF11990">
    <property type="entry name" value="DUF3487"/>
    <property type="match status" value="1"/>
</dbReference>
<protein>
    <submittedName>
        <fullName evidence="2">TIGR03750 family conjugal transfer protein</fullName>
    </submittedName>
</protein>
<dbReference type="InterPro" id="IPR021877">
    <property type="entry name" value="DUF3487"/>
</dbReference>
<keyword evidence="1" id="KW-0472">Membrane</keyword>
<gene>
    <name evidence="2" type="ORF">FLK62_05425</name>
    <name evidence="3" type="ORF">J1G54_07370</name>
    <name evidence="4" type="ORF">QBL01_05095</name>
</gene>
<sequence length="124" mass="14305">MKEEASTETIAFIPERLNRRPAVFRGMTFIELILVMFIGAVIGALLGLLMILLFPVDWYAIPMGMLAIGYLSMRFGGAYISRLKRGKPDTWLERYIELKKSPSRFITTNTYWSIKRTPKQRGKK</sequence>
<dbReference type="EMBL" id="CP041334">
    <property type="protein sequence ID" value="QKY72745.1"/>
    <property type="molecule type" value="Genomic_DNA"/>
</dbReference>
<dbReference type="OrthoDB" id="8907898at2"/>
<dbReference type="GeneID" id="66619408"/>
<keyword evidence="1" id="KW-0812">Transmembrane</keyword>
<dbReference type="AlphaFoldDB" id="A0A084EZ95"/>
<dbReference type="EMBL" id="CP071491">
    <property type="protein sequence ID" value="QSX16206.1"/>
    <property type="molecule type" value="Genomic_DNA"/>
</dbReference>
<name>A0A084EZ95_GLAPU</name>
<accession>A0A084EZ95</accession>
<evidence type="ECO:0000313" key="2">
    <source>
        <dbReference type="EMBL" id="QKY72745.1"/>
    </source>
</evidence>
<evidence type="ECO:0000256" key="1">
    <source>
        <dbReference type="SAM" id="Phobius"/>
    </source>
</evidence>
<keyword evidence="1" id="KW-1133">Transmembrane helix</keyword>
<dbReference type="Proteomes" id="UP000662736">
    <property type="component" value="Chromosome"/>
</dbReference>
<evidence type="ECO:0000313" key="4">
    <source>
        <dbReference type="EMBL" id="WGE10952.1"/>
    </source>
</evidence>
<evidence type="ECO:0000313" key="3">
    <source>
        <dbReference type="EMBL" id="QSX16206.1"/>
    </source>
</evidence>
<dbReference type="EMBL" id="CP121769">
    <property type="protein sequence ID" value="WGE10952.1"/>
    <property type="molecule type" value="Genomic_DNA"/>
</dbReference>
<dbReference type="Proteomes" id="UP001222296">
    <property type="component" value="Chromosome"/>
</dbReference>
<organism evidence="2 5">
    <name type="scientific">Glaesserella parasuis</name>
    <name type="common">Haemophilus parasuis</name>
    <dbReference type="NCBI Taxonomy" id="738"/>
    <lineage>
        <taxon>Bacteria</taxon>
        <taxon>Pseudomonadati</taxon>
        <taxon>Pseudomonadota</taxon>
        <taxon>Gammaproteobacteria</taxon>
        <taxon>Pasteurellales</taxon>
        <taxon>Pasteurellaceae</taxon>
        <taxon>Glaesserella</taxon>
    </lineage>
</organism>
<reference evidence="2 5" key="1">
    <citation type="submission" date="2019-06" db="EMBL/GenBank/DDBJ databases">
        <title>Complete genome sequence of Haemophilus parasuis HPS412.</title>
        <authorList>
            <person name="Yang S."/>
            <person name="Huang C."/>
        </authorList>
    </citation>
    <scope>NUCLEOTIDE SEQUENCE [LARGE SCALE GENOMIC DNA]</scope>
    <source>
        <strain evidence="2 5">HPS412</strain>
    </source>
</reference>
<evidence type="ECO:0000313" key="5">
    <source>
        <dbReference type="Proteomes" id="UP000509790"/>
    </source>
</evidence>